<dbReference type="AlphaFoldDB" id="A0A418Y6N4"/>
<dbReference type="GO" id="GO:0008422">
    <property type="term" value="F:beta-glucosidase activity"/>
    <property type="evidence" value="ECO:0007669"/>
    <property type="project" value="TreeGrafter"/>
</dbReference>
<keyword evidence="6" id="KW-1185">Reference proteome</keyword>
<dbReference type="EMBL" id="QYUP01000038">
    <property type="protein sequence ID" value="RJG23950.1"/>
    <property type="molecule type" value="Genomic_DNA"/>
</dbReference>
<name>A0A418Y6N4_9BURK</name>
<dbReference type="GO" id="GO:0005829">
    <property type="term" value="C:cytosol"/>
    <property type="evidence" value="ECO:0007669"/>
    <property type="project" value="TreeGrafter"/>
</dbReference>
<evidence type="ECO:0000256" key="3">
    <source>
        <dbReference type="ARBA" id="ARBA00023295"/>
    </source>
</evidence>
<evidence type="ECO:0000256" key="2">
    <source>
        <dbReference type="ARBA" id="ARBA00022801"/>
    </source>
</evidence>
<sequence length="180" mass="19814">AAAPAVCQGDMQAIAVATDFLGVNYYFPEVVAHAPGAGPMQARVVAPDNVERTAFGWEVAPEGMTTLLQRVERDYCPGAIYITENGSTYDDVPAADGEVQDVQRRDYLIRHLAAAREALAQGVPLKGYFAWSLIDNFEWAEGYTRRFGLTHVDFATQRRTLKQSGKWYRAFLRGDAGPPA</sequence>
<dbReference type="Gene3D" id="3.20.20.80">
    <property type="entry name" value="Glycosidases"/>
    <property type="match status" value="1"/>
</dbReference>
<evidence type="ECO:0000256" key="4">
    <source>
        <dbReference type="RuleBase" id="RU003690"/>
    </source>
</evidence>
<dbReference type="PANTHER" id="PTHR10353:SF36">
    <property type="entry name" value="LP05116P"/>
    <property type="match status" value="1"/>
</dbReference>
<gene>
    <name evidence="5" type="ORF">D3872_03940</name>
</gene>
<dbReference type="InterPro" id="IPR017853">
    <property type="entry name" value="GH"/>
</dbReference>
<dbReference type="Pfam" id="PF00232">
    <property type="entry name" value="Glyco_hydro_1"/>
    <property type="match status" value="1"/>
</dbReference>
<protein>
    <submittedName>
        <fullName evidence="5">Glycosyl hydrolase family protein</fullName>
    </submittedName>
</protein>
<dbReference type="PANTHER" id="PTHR10353">
    <property type="entry name" value="GLYCOSYL HYDROLASE"/>
    <property type="match status" value="1"/>
</dbReference>
<organism evidence="5 6">
    <name type="scientific">Massilia cavernae</name>
    <dbReference type="NCBI Taxonomy" id="2320864"/>
    <lineage>
        <taxon>Bacteria</taxon>
        <taxon>Pseudomonadati</taxon>
        <taxon>Pseudomonadota</taxon>
        <taxon>Betaproteobacteria</taxon>
        <taxon>Burkholderiales</taxon>
        <taxon>Oxalobacteraceae</taxon>
        <taxon>Telluria group</taxon>
        <taxon>Massilia</taxon>
    </lineage>
</organism>
<comment type="similarity">
    <text evidence="1 4">Belongs to the glycosyl hydrolase 1 family.</text>
</comment>
<reference evidence="5 6" key="1">
    <citation type="submission" date="2018-09" db="EMBL/GenBank/DDBJ databases">
        <authorList>
            <person name="Zhu H."/>
        </authorList>
    </citation>
    <scope>NUCLEOTIDE SEQUENCE [LARGE SCALE GENOMIC DNA]</scope>
    <source>
        <strain evidence="5 6">K1S02-61</strain>
    </source>
</reference>
<dbReference type="SUPFAM" id="SSF51445">
    <property type="entry name" value="(Trans)glycosidases"/>
    <property type="match status" value="1"/>
</dbReference>
<dbReference type="OrthoDB" id="9765195at2"/>
<proteinExistence type="inferred from homology"/>
<keyword evidence="3" id="KW-0326">Glycosidase</keyword>
<comment type="caution">
    <text evidence="5">The sequence shown here is derived from an EMBL/GenBank/DDBJ whole genome shotgun (WGS) entry which is preliminary data.</text>
</comment>
<dbReference type="Proteomes" id="UP000284006">
    <property type="component" value="Unassembled WGS sequence"/>
</dbReference>
<keyword evidence="2 5" id="KW-0378">Hydrolase</keyword>
<evidence type="ECO:0000256" key="1">
    <source>
        <dbReference type="ARBA" id="ARBA00010838"/>
    </source>
</evidence>
<feature type="non-terminal residue" evidence="5">
    <location>
        <position position="1"/>
    </location>
</feature>
<dbReference type="GO" id="GO:0016052">
    <property type="term" value="P:carbohydrate catabolic process"/>
    <property type="evidence" value="ECO:0007669"/>
    <property type="project" value="TreeGrafter"/>
</dbReference>
<dbReference type="PRINTS" id="PR00131">
    <property type="entry name" value="GLHYDRLASE1"/>
</dbReference>
<evidence type="ECO:0000313" key="6">
    <source>
        <dbReference type="Proteomes" id="UP000284006"/>
    </source>
</evidence>
<evidence type="ECO:0000313" key="5">
    <source>
        <dbReference type="EMBL" id="RJG23950.1"/>
    </source>
</evidence>
<accession>A0A418Y6N4</accession>
<dbReference type="InterPro" id="IPR001360">
    <property type="entry name" value="Glyco_hydro_1"/>
</dbReference>